<comment type="caution">
    <text evidence="3">The sequence shown here is derived from an EMBL/GenBank/DDBJ whole genome shotgun (WGS) entry which is preliminary data.</text>
</comment>
<dbReference type="Gene3D" id="1.20.1070.10">
    <property type="entry name" value="Rhodopsin 7-helix transmembrane proteins"/>
    <property type="match status" value="1"/>
</dbReference>
<feature type="region of interest" description="Disordered" evidence="1">
    <location>
        <begin position="80"/>
        <end position="118"/>
    </location>
</feature>
<protein>
    <submittedName>
        <fullName evidence="3">Orexin receptor type 2-like protein</fullName>
    </submittedName>
</protein>
<dbReference type="SUPFAM" id="SSF81321">
    <property type="entry name" value="Family A G protein-coupled receptor-like"/>
    <property type="match status" value="1"/>
</dbReference>
<organism evidence="3 4">
    <name type="scientific">Dinothrombium tinctorium</name>
    <dbReference type="NCBI Taxonomy" id="1965070"/>
    <lineage>
        <taxon>Eukaryota</taxon>
        <taxon>Metazoa</taxon>
        <taxon>Ecdysozoa</taxon>
        <taxon>Arthropoda</taxon>
        <taxon>Chelicerata</taxon>
        <taxon>Arachnida</taxon>
        <taxon>Acari</taxon>
        <taxon>Acariformes</taxon>
        <taxon>Trombidiformes</taxon>
        <taxon>Prostigmata</taxon>
        <taxon>Anystina</taxon>
        <taxon>Parasitengona</taxon>
        <taxon>Trombidioidea</taxon>
        <taxon>Trombidiidae</taxon>
        <taxon>Dinothrombium</taxon>
    </lineage>
</organism>
<evidence type="ECO:0000256" key="1">
    <source>
        <dbReference type="SAM" id="MobiDB-lite"/>
    </source>
</evidence>
<evidence type="ECO:0000313" key="4">
    <source>
        <dbReference type="Proteomes" id="UP000285301"/>
    </source>
</evidence>
<evidence type="ECO:0000313" key="3">
    <source>
        <dbReference type="EMBL" id="RWS02070.1"/>
    </source>
</evidence>
<feature type="transmembrane region" description="Helical" evidence="2">
    <location>
        <begin position="26"/>
        <end position="54"/>
    </location>
</feature>
<feature type="compositionally biased region" description="Basic and acidic residues" evidence="1">
    <location>
        <begin position="81"/>
        <end position="90"/>
    </location>
</feature>
<accession>A0A3S4QDL0</accession>
<dbReference type="EMBL" id="NCKU01008204">
    <property type="protein sequence ID" value="RWS02070.1"/>
    <property type="molecule type" value="Genomic_DNA"/>
</dbReference>
<dbReference type="AlphaFoldDB" id="A0A3S4QDL0"/>
<evidence type="ECO:0000256" key="2">
    <source>
        <dbReference type="SAM" id="Phobius"/>
    </source>
</evidence>
<gene>
    <name evidence="3" type="ORF">B4U79_04973</name>
</gene>
<dbReference type="Proteomes" id="UP000285301">
    <property type="component" value="Unassembled WGS sequence"/>
</dbReference>
<keyword evidence="2" id="KW-0472">Membrane</keyword>
<keyword evidence="2" id="KW-0812">Transmembrane</keyword>
<feature type="non-terminal residue" evidence="3">
    <location>
        <position position="127"/>
    </location>
</feature>
<proteinExistence type="predicted"/>
<feature type="compositionally biased region" description="Polar residues" evidence="1">
    <location>
        <begin position="93"/>
        <end position="112"/>
    </location>
</feature>
<reference evidence="3 4" key="1">
    <citation type="journal article" date="2018" name="Gigascience">
        <title>Genomes of trombidid mites reveal novel predicted allergens and laterally-transferred genes associated with secondary metabolism.</title>
        <authorList>
            <person name="Dong X."/>
            <person name="Chaisiri K."/>
            <person name="Xia D."/>
            <person name="Armstrong S.D."/>
            <person name="Fang Y."/>
            <person name="Donnelly M.J."/>
            <person name="Kadowaki T."/>
            <person name="McGarry J.W."/>
            <person name="Darby A.C."/>
            <person name="Makepeace B.L."/>
        </authorList>
    </citation>
    <scope>NUCLEOTIDE SEQUENCE [LARGE SCALE GENOMIC DNA]</scope>
    <source>
        <strain evidence="3">UoL-WK</strain>
    </source>
</reference>
<keyword evidence="2" id="KW-1133">Transmembrane helix</keyword>
<sequence>MDTFQVDHFEIDFCIEKWESKISRQAYAFITFFFIYLLPCITLLYCQFSINFVLKSHQKARQNQANNIIRNAARKRAFRVKSFDSSHEESEQTEYSETRNGPSNAETNGSNGQRKKKNYENLARVLL</sequence>
<name>A0A3S4QDL0_9ACAR</name>
<keyword evidence="3" id="KW-0675">Receptor</keyword>
<keyword evidence="4" id="KW-1185">Reference proteome</keyword>